<dbReference type="AlphaFoldDB" id="A0A432WDQ4"/>
<dbReference type="PROSITE" id="PS01071">
    <property type="entry name" value="GRPE"/>
    <property type="match status" value="1"/>
</dbReference>
<comment type="similarity">
    <text evidence="2 10 12">Belongs to the GrpE family.</text>
</comment>
<dbReference type="SUPFAM" id="SSF58014">
    <property type="entry name" value="Coiled-coil domain of nucleotide exchange factor GrpE"/>
    <property type="match status" value="1"/>
</dbReference>
<dbReference type="OrthoDB" id="9789811at2"/>
<evidence type="ECO:0000256" key="2">
    <source>
        <dbReference type="ARBA" id="ARBA00009054"/>
    </source>
</evidence>
<dbReference type="GO" id="GO:0042803">
    <property type="term" value="F:protein homodimerization activity"/>
    <property type="evidence" value="ECO:0007669"/>
    <property type="project" value="InterPro"/>
</dbReference>
<feature type="compositionally biased region" description="Basic and acidic residues" evidence="13">
    <location>
        <begin position="1"/>
        <end position="23"/>
    </location>
</feature>
<dbReference type="PANTHER" id="PTHR21237">
    <property type="entry name" value="GRPE PROTEIN"/>
    <property type="match status" value="1"/>
</dbReference>
<dbReference type="GO" id="GO:0051087">
    <property type="term" value="F:protein-folding chaperone binding"/>
    <property type="evidence" value="ECO:0007669"/>
    <property type="project" value="InterPro"/>
</dbReference>
<evidence type="ECO:0000256" key="9">
    <source>
        <dbReference type="ARBA" id="ARBA00076414"/>
    </source>
</evidence>
<evidence type="ECO:0000256" key="11">
    <source>
        <dbReference type="RuleBase" id="RU000639"/>
    </source>
</evidence>
<evidence type="ECO:0000256" key="4">
    <source>
        <dbReference type="ARBA" id="ARBA00022490"/>
    </source>
</evidence>
<evidence type="ECO:0000256" key="6">
    <source>
        <dbReference type="ARBA" id="ARBA00023186"/>
    </source>
</evidence>
<dbReference type="GO" id="GO:0000774">
    <property type="term" value="F:adenyl-nucleotide exchange factor activity"/>
    <property type="evidence" value="ECO:0007669"/>
    <property type="project" value="InterPro"/>
</dbReference>
<keyword evidence="5 10" id="KW-0346">Stress response</keyword>
<dbReference type="InterPro" id="IPR013805">
    <property type="entry name" value="GrpE_CC"/>
</dbReference>
<dbReference type="CDD" id="cd00446">
    <property type="entry name" value="GrpE"/>
    <property type="match status" value="1"/>
</dbReference>
<evidence type="ECO:0000313" key="14">
    <source>
        <dbReference type="EMBL" id="RUO30534.1"/>
    </source>
</evidence>
<dbReference type="HAMAP" id="MF_01151">
    <property type="entry name" value="GrpE"/>
    <property type="match status" value="1"/>
</dbReference>
<dbReference type="Pfam" id="PF01025">
    <property type="entry name" value="GrpE"/>
    <property type="match status" value="1"/>
</dbReference>
<keyword evidence="4 10" id="KW-0963">Cytoplasm</keyword>
<comment type="caution">
    <text evidence="14">The sequence shown here is derived from an EMBL/GenBank/DDBJ whole genome shotgun (WGS) entry which is preliminary data.</text>
</comment>
<proteinExistence type="inferred from homology"/>
<dbReference type="GO" id="GO:0006457">
    <property type="term" value="P:protein folding"/>
    <property type="evidence" value="ECO:0007669"/>
    <property type="project" value="InterPro"/>
</dbReference>
<sequence length="206" mass="22815">MSEQRPADEHVEPSEQKQPHEGEAEALDSETEGEDTIASEATEESAGITELERKLTILAHELAQEKEKGLRIAADAENVKRRATLEAEKARNFAIEKFAGELLSVIDNLERALQSIDKNDAAQATIAEGIEMTHKSFLSTIEKFGMEVIDPQGQPFNPQHHEAMGMQEHAELPPNTVLYVMQKGYLLNGRLLRPAMVMVTRAAATE</sequence>
<protein>
    <recommendedName>
        <fullName evidence="8 10">Protein GrpE</fullName>
    </recommendedName>
    <alternativeName>
        <fullName evidence="9 10">HSP-70 cofactor</fullName>
    </alternativeName>
</protein>
<keyword evidence="6 10" id="KW-0143">Chaperone</keyword>
<evidence type="ECO:0000256" key="7">
    <source>
        <dbReference type="ARBA" id="ARBA00053401"/>
    </source>
</evidence>
<gene>
    <name evidence="10" type="primary">grpE</name>
    <name evidence="14" type="ORF">CWE11_09200</name>
</gene>
<feature type="compositionally biased region" description="Acidic residues" evidence="13">
    <location>
        <begin position="24"/>
        <end position="43"/>
    </location>
</feature>
<dbReference type="NCBIfam" id="NF010738">
    <property type="entry name" value="PRK14140.1"/>
    <property type="match status" value="1"/>
</dbReference>
<dbReference type="PANTHER" id="PTHR21237:SF23">
    <property type="entry name" value="GRPE PROTEIN HOMOLOG, MITOCHONDRIAL"/>
    <property type="match status" value="1"/>
</dbReference>
<dbReference type="RefSeq" id="WP_126777320.1">
    <property type="nucleotide sequence ID" value="NZ_PIPM01000009.1"/>
</dbReference>
<accession>A0A432WDQ4</accession>
<dbReference type="GO" id="GO:0051082">
    <property type="term" value="F:unfolded protein binding"/>
    <property type="evidence" value="ECO:0007669"/>
    <property type="project" value="TreeGrafter"/>
</dbReference>
<comment type="function">
    <text evidence="7 10 11">Participates actively in the response to hyperosmotic and heat shock by preventing the aggregation of stress-denatured proteins, in association with DnaK and GrpE. It is the nucleotide exchange factor for DnaK and may function as a thermosensor. Unfolded proteins bind initially to DnaJ; upon interaction with the DnaJ-bound protein, DnaK hydrolyzes its bound ATP, resulting in the formation of a stable complex. GrpE releases ADP from DnaK; ATP binding to DnaK triggers the release of the substrate protein, thus completing the reaction cycle. Several rounds of ATP-dependent interactions between DnaJ, DnaK and GrpE are required for fully efficient folding.</text>
</comment>
<dbReference type="Gene3D" id="2.30.22.10">
    <property type="entry name" value="Head domain of nucleotide exchange factor GrpE"/>
    <property type="match status" value="1"/>
</dbReference>
<dbReference type="InterPro" id="IPR000740">
    <property type="entry name" value="GrpE"/>
</dbReference>
<comment type="subunit">
    <text evidence="3 10">Homodimer.</text>
</comment>
<dbReference type="PRINTS" id="PR00773">
    <property type="entry name" value="GRPEPROTEIN"/>
</dbReference>
<dbReference type="Gene3D" id="3.90.20.20">
    <property type="match status" value="1"/>
</dbReference>
<organism evidence="14 15">
    <name type="scientific">Aliidiomarina sanyensis</name>
    <dbReference type="NCBI Taxonomy" id="1249555"/>
    <lineage>
        <taxon>Bacteria</taxon>
        <taxon>Pseudomonadati</taxon>
        <taxon>Pseudomonadota</taxon>
        <taxon>Gammaproteobacteria</taxon>
        <taxon>Alteromonadales</taxon>
        <taxon>Idiomarinaceae</taxon>
        <taxon>Aliidiomarina</taxon>
    </lineage>
</organism>
<evidence type="ECO:0000256" key="12">
    <source>
        <dbReference type="RuleBase" id="RU004478"/>
    </source>
</evidence>
<dbReference type="Proteomes" id="UP000288405">
    <property type="component" value="Unassembled WGS sequence"/>
</dbReference>
<evidence type="ECO:0000256" key="10">
    <source>
        <dbReference type="HAMAP-Rule" id="MF_01151"/>
    </source>
</evidence>
<evidence type="ECO:0000256" key="8">
    <source>
        <dbReference type="ARBA" id="ARBA00072274"/>
    </source>
</evidence>
<evidence type="ECO:0000313" key="15">
    <source>
        <dbReference type="Proteomes" id="UP000288405"/>
    </source>
</evidence>
<evidence type="ECO:0000256" key="3">
    <source>
        <dbReference type="ARBA" id="ARBA00011738"/>
    </source>
</evidence>
<comment type="subcellular location">
    <subcellularLocation>
        <location evidence="1 10">Cytoplasm</location>
    </subcellularLocation>
</comment>
<evidence type="ECO:0000256" key="13">
    <source>
        <dbReference type="SAM" id="MobiDB-lite"/>
    </source>
</evidence>
<keyword evidence="15" id="KW-1185">Reference proteome</keyword>
<reference evidence="14 15" key="1">
    <citation type="journal article" date="2011" name="Front. Microbiol.">
        <title>Genomic signatures of strain selection and enhancement in Bacillus atrophaeus var. globigii, a historical biowarfare simulant.</title>
        <authorList>
            <person name="Gibbons H.S."/>
            <person name="Broomall S.M."/>
            <person name="McNew L.A."/>
            <person name="Daligault H."/>
            <person name="Chapman C."/>
            <person name="Bruce D."/>
            <person name="Karavis M."/>
            <person name="Krepps M."/>
            <person name="McGregor P.A."/>
            <person name="Hong C."/>
            <person name="Park K.H."/>
            <person name="Akmal A."/>
            <person name="Feldman A."/>
            <person name="Lin J.S."/>
            <person name="Chang W.E."/>
            <person name="Higgs B.W."/>
            <person name="Demirev P."/>
            <person name="Lindquist J."/>
            <person name="Liem A."/>
            <person name="Fochler E."/>
            <person name="Read T.D."/>
            <person name="Tapia R."/>
            <person name="Johnson S."/>
            <person name="Bishop-Lilly K.A."/>
            <person name="Detter C."/>
            <person name="Han C."/>
            <person name="Sozhamannan S."/>
            <person name="Rosenzweig C.N."/>
            <person name="Skowronski E.W."/>
        </authorList>
    </citation>
    <scope>NUCLEOTIDE SEQUENCE [LARGE SCALE GENOMIC DNA]</scope>
    <source>
        <strain evidence="14 15">GYP-17</strain>
    </source>
</reference>
<dbReference type="EMBL" id="PIPM01000009">
    <property type="protein sequence ID" value="RUO30534.1"/>
    <property type="molecule type" value="Genomic_DNA"/>
</dbReference>
<dbReference type="FunFam" id="2.30.22.10:FF:000001">
    <property type="entry name" value="Protein GrpE"/>
    <property type="match status" value="1"/>
</dbReference>
<dbReference type="GO" id="GO:0005829">
    <property type="term" value="C:cytosol"/>
    <property type="evidence" value="ECO:0007669"/>
    <property type="project" value="TreeGrafter"/>
</dbReference>
<dbReference type="InterPro" id="IPR009012">
    <property type="entry name" value="GrpE_head"/>
</dbReference>
<dbReference type="NCBIfam" id="NF010748">
    <property type="entry name" value="PRK14150.1"/>
    <property type="match status" value="1"/>
</dbReference>
<feature type="region of interest" description="Disordered" evidence="13">
    <location>
        <begin position="1"/>
        <end position="48"/>
    </location>
</feature>
<evidence type="ECO:0000256" key="1">
    <source>
        <dbReference type="ARBA" id="ARBA00004496"/>
    </source>
</evidence>
<dbReference type="SUPFAM" id="SSF51064">
    <property type="entry name" value="Head domain of nucleotide exchange factor GrpE"/>
    <property type="match status" value="1"/>
</dbReference>
<name>A0A432WDQ4_9GAMM</name>
<evidence type="ECO:0000256" key="5">
    <source>
        <dbReference type="ARBA" id="ARBA00023016"/>
    </source>
</evidence>